<name>A0A518AMU6_9BACT</name>
<proteinExistence type="predicted"/>
<dbReference type="OrthoDB" id="272011at2"/>
<protein>
    <submittedName>
        <fullName evidence="2">NPCBM/NEW2 domain protein</fullName>
    </submittedName>
</protein>
<feature type="domain" description="Glycosyl hydrolase family 98 putative carbohydrate-binding module" evidence="1">
    <location>
        <begin position="255"/>
        <end position="425"/>
    </location>
</feature>
<gene>
    <name evidence="2" type="ORF">Pan181_22600</name>
</gene>
<keyword evidence="3" id="KW-1185">Reference proteome</keyword>
<dbReference type="KEGG" id="amuc:Pan181_22600"/>
<evidence type="ECO:0000259" key="1">
    <source>
        <dbReference type="SMART" id="SM00776"/>
    </source>
</evidence>
<dbReference type="Gene3D" id="2.60.120.1060">
    <property type="entry name" value="NPCBM/NEW2 domain"/>
    <property type="match status" value="1"/>
</dbReference>
<dbReference type="SMART" id="SM00776">
    <property type="entry name" value="NPCBM"/>
    <property type="match status" value="1"/>
</dbReference>
<dbReference type="InterPro" id="IPR008979">
    <property type="entry name" value="Galactose-bd-like_sf"/>
</dbReference>
<evidence type="ECO:0000313" key="2">
    <source>
        <dbReference type="EMBL" id="QDU56057.1"/>
    </source>
</evidence>
<dbReference type="InterPro" id="IPR038637">
    <property type="entry name" value="NPCBM_sf"/>
</dbReference>
<dbReference type="Proteomes" id="UP000315750">
    <property type="component" value="Chromosome"/>
</dbReference>
<dbReference type="InterPro" id="IPR013222">
    <property type="entry name" value="Glyco_hyd_98_carb-bd"/>
</dbReference>
<dbReference type="SUPFAM" id="SSF49785">
    <property type="entry name" value="Galactose-binding domain-like"/>
    <property type="match status" value="1"/>
</dbReference>
<organism evidence="2 3">
    <name type="scientific">Aeoliella mucimassa</name>
    <dbReference type="NCBI Taxonomy" id="2527972"/>
    <lineage>
        <taxon>Bacteria</taxon>
        <taxon>Pseudomonadati</taxon>
        <taxon>Planctomycetota</taxon>
        <taxon>Planctomycetia</taxon>
        <taxon>Pirellulales</taxon>
        <taxon>Lacipirellulaceae</taxon>
        <taxon>Aeoliella</taxon>
    </lineage>
</organism>
<sequence length="425" mass="45168">MLYLFTCILLASTAAVDVRITTVDDTTVQGAVQTWDDQSIALDTSAGESTELPLDKVLRVDIGSTPSATDQPLGAVHLTDGSSLAVRDLTIADGQCVANAPALATDDQSTTSLPLRSVRSIRLMPLDAAVPGLGKEWRDLQQSDAAGDLIVIRKPEATNLNYVEGTLGDVTAEAVQFTLDADTLNVARTKVFGLVYYRGPASDEAAPSRVLVTGPGLRLSAKSARVEGDQVVVQSHLLGELRLPLQSVSTIDYSIDRVQYLSDLEPVQLAWQPTALTSPVATLLGGMVRDRGFYSSALEIEFPTDSLPADEVSSSGLPERITFSKGLAVRSKSELAFRVPKGFSYFRATVGIDPETAATGEVQLTVQGDSKVLFEQAIRGGEAPVELECKVSGIRELKLLVDYGSRGPTAGTGDNLNLGAARFTK</sequence>
<dbReference type="RefSeq" id="WP_145246818.1">
    <property type="nucleotide sequence ID" value="NZ_CP036278.1"/>
</dbReference>
<accession>A0A518AMU6</accession>
<evidence type="ECO:0000313" key="3">
    <source>
        <dbReference type="Proteomes" id="UP000315750"/>
    </source>
</evidence>
<dbReference type="AlphaFoldDB" id="A0A518AMU6"/>
<dbReference type="EMBL" id="CP036278">
    <property type="protein sequence ID" value="QDU56057.1"/>
    <property type="molecule type" value="Genomic_DNA"/>
</dbReference>
<reference evidence="2 3" key="1">
    <citation type="submission" date="2019-02" db="EMBL/GenBank/DDBJ databases">
        <title>Deep-cultivation of Planctomycetes and their phenomic and genomic characterization uncovers novel biology.</title>
        <authorList>
            <person name="Wiegand S."/>
            <person name="Jogler M."/>
            <person name="Boedeker C."/>
            <person name="Pinto D."/>
            <person name="Vollmers J."/>
            <person name="Rivas-Marin E."/>
            <person name="Kohn T."/>
            <person name="Peeters S.H."/>
            <person name="Heuer A."/>
            <person name="Rast P."/>
            <person name="Oberbeckmann S."/>
            <person name="Bunk B."/>
            <person name="Jeske O."/>
            <person name="Meyerdierks A."/>
            <person name="Storesund J.E."/>
            <person name="Kallscheuer N."/>
            <person name="Luecker S."/>
            <person name="Lage O.M."/>
            <person name="Pohl T."/>
            <person name="Merkel B.J."/>
            <person name="Hornburger P."/>
            <person name="Mueller R.-W."/>
            <person name="Bruemmer F."/>
            <person name="Labrenz M."/>
            <person name="Spormann A.M."/>
            <person name="Op den Camp H."/>
            <person name="Overmann J."/>
            <person name="Amann R."/>
            <person name="Jetten M.S.M."/>
            <person name="Mascher T."/>
            <person name="Medema M.H."/>
            <person name="Devos D.P."/>
            <person name="Kaster A.-K."/>
            <person name="Ovreas L."/>
            <person name="Rohde M."/>
            <person name="Galperin M.Y."/>
            <person name="Jogler C."/>
        </authorList>
    </citation>
    <scope>NUCLEOTIDE SEQUENCE [LARGE SCALE GENOMIC DNA]</scope>
    <source>
        <strain evidence="2 3">Pan181</strain>
    </source>
</reference>
<dbReference type="Pfam" id="PF08305">
    <property type="entry name" value="NPCBM"/>
    <property type="match status" value="1"/>
</dbReference>